<dbReference type="OrthoDB" id="2532955at2759"/>
<comment type="caution">
    <text evidence="4">The sequence shown here is derived from an EMBL/GenBank/DDBJ whole genome shotgun (WGS) entry which is preliminary data.</text>
</comment>
<dbReference type="InParanoid" id="A0A1X2H8I4"/>
<dbReference type="PANTHER" id="PTHR38110:SF1">
    <property type="entry name" value="THIOESTERASE DOMAIN-CONTAINING PROTEIN"/>
    <property type="match status" value="1"/>
</dbReference>
<dbReference type="EMBL" id="MCGN01000007">
    <property type="protein sequence ID" value="ORY94824.1"/>
    <property type="molecule type" value="Genomic_DNA"/>
</dbReference>
<feature type="region of interest" description="Disordered" evidence="1">
    <location>
        <begin position="1"/>
        <end position="20"/>
    </location>
</feature>
<evidence type="ECO:0000259" key="2">
    <source>
        <dbReference type="Pfam" id="PF13622"/>
    </source>
</evidence>
<accession>A0A1X2H8I4</accession>
<evidence type="ECO:0000259" key="3">
    <source>
        <dbReference type="Pfam" id="PF20789"/>
    </source>
</evidence>
<dbReference type="InterPro" id="IPR052389">
    <property type="entry name" value="Sec_Metab_Biosynth-Assoc"/>
</dbReference>
<dbReference type="Gene3D" id="2.40.160.210">
    <property type="entry name" value="Acyl-CoA thioesterase, double hotdog domain"/>
    <property type="match status" value="1"/>
</dbReference>
<dbReference type="Pfam" id="PF13622">
    <property type="entry name" value="4HBT_3"/>
    <property type="match status" value="1"/>
</dbReference>
<evidence type="ECO:0000313" key="4">
    <source>
        <dbReference type="EMBL" id="ORY94824.1"/>
    </source>
</evidence>
<dbReference type="AlphaFoldDB" id="A0A1X2H8I4"/>
<evidence type="ECO:0000256" key="1">
    <source>
        <dbReference type="SAM" id="MobiDB-lite"/>
    </source>
</evidence>
<dbReference type="InterPro" id="IPR042171">
    <property type="entry name" value="Acyl-CoA_hotdog"/>
</dbReference>
<dbReference type="InterPro" id="IPR029069">
    <property type="entry name" value="HotDog_dom_sf"/>
</dbReference>
<dbReference type="STRING" id="13706.A0A1X2H8I4"/>
<dbReference type="InterPro" id="IPR049449">
    <property type="entry name" value="TesB_ACOT8-like_N"/>
</dbReference>
<name>A0A1X2H8I4_SYNRA</name>
<dbReference type="PANTHER" id="PTHR38110">
    <property type="entry name" value="CHROMOSOME 23, WHOLE GENOME SHOTGUN SEQUENCE"/>
    <property type="match status" value="1"/>
</dbReference>
<keyword evidence="5" id="KW-1185">Reference proteome</keyword>
<evidence type="ECO:0000313" key="5">
    <source>
        <dbReference type="Proteomes" id="UP000242180"/>
    </source>
</evidence>
<feature type="domain" description="Acyl-CoA thioesterase-like N-terminal HotDog" evidence="2">
    <location>
        <begin position="52"/>
        <end position="124"/>
    </location>
</feature>
<dbReference type="Pfam" id="PF20789">
    <property type="entry name" value="4HBT_3C"/>
    <property type="match status" value="1"/>
</dbReference>
<dbReference type="SUPFAM" id="SSF54637">
    <property type="entry name" value="Thioesterase/thiol ester dehydrase-isomerase"/>
    <property type="match status" value="1"/>
</dbReference>
<reference evidence="4 5" key="1">
    <citation type="submission" date="2016-07" db="EMBL/GenBank/DDBJ databases">
        <title>Pervasive Adenine N6-methylation of Active Genes in Fungi.</title>
        <authorList>
            <consortium name="DOE Joint Genome Institute"/>
            <person name="Mondo S.J."/>
            <person name="Dannebaum R.O."/>
            <person name="Kuo R.C."/>
            <person name="Labutti K."/>
            <person name="Haridas S."/>
            <person name="Kuo A."/>
            <person name="Salamov A."/>
            <person name="Ahrendt S.R."/>
            <person name="Lipzen A."/>
            <person name="Sullivan W."/>
            <person name="Andreopoulos W.B."/>
            <person name="Clum A."/>
            <person name="Lindquist E."/>
            <person name="Daum C."/>
            <person name="Ramamoorthy G.K."/>
            <person name="Gryganskyi A."/>
            <person name="Culley D."/>
            <person name="Magnuson J.K."/>
            <person name="James T.Y."/>
            <person name="O'Malley M.A."/>
            <person name="Stajich J.E."/>
            <person name="Spatafora J.W."/>
            <person name="Visel A."/>
            <person name="Grigoriev I.V."/>
        </authorList>
    </citation>
    <scope>NUCLEOTIDE SEQUENCE [LARGE SCALE GENOMIC DNA]</scope>
    <source>
        <strain evidence="4 5">NRRL 2496</strain>
    </source>
</reference>
<proteinExistence type="predicted"/>
<dbReference type="Proteomes" id="UP000242180">
    <property type="component" value="Unassembled WGS sequence"/>
</dbReference>
<organism evidence="4 5">
    <name type="scientific">Syncephalastrum racemosum</name>
    <name type="common">Filamentous fungus</name>
    <dbReference type="NCBI Taxonomy" id="13706"/>
    <lineage>
        <taxon>Eukaryota</taxon>
        <taxon>Fungi</taxon>
        <taxon>Fungi incertae sedis</taxon>
        <taxon>Mucoromycota</taxon>
        <taxon>Mucoromycotina</taxon>
        <taxon>Mucoromycetes</taxon>
        <taxon>Mucorales</taxon>
        <taxon>Syncephalastraceae</taxon>
        <taxon>Syncephalastrum</taxon>
    </lineage>
</organism>
<protein>
    <submittedName>
        <fullName evidence="4">Thioesterase-like superfamily-domain-containing protein</fullName>
    </submittedName>
</protein>
<gene>
    <name evidence="4" type="ORF">BCR43DRAFT_494651</name>
</gene>
<feature type="domain" description="Acyl-CoA thioesterase-like C-terminal" evidence="3">
    <location>
        <begin position="193"/>
        <end position="317"/>
    </location>
</feature>
<sequence>MATYPAVTPLPQESPVQAPATQQEYQFDKDTAMRYLGQVSHNGPRVYAADISDKWLIGDSSGGAFLLALSTGAAMDAFADRHQKHPISLNIFYLNKAPPGPCVIEVTDLKTNSNGYAVAQVVVKQVHDVSLETPSPATLADYNPDEYKTRSHSIFNMGNMLTELGITYTNQETTVEPPKLENMVQKKPPFFQTRLTQGLDKTMKVARRDKTTKVETPGETEWRHLIEFKDGRPMDFKATAAMADTAIPTAWNLGNDKLGGPCWTPTLHIEVQFRKIPSGKSHLGKFVTTHIINGRLSVDAWLFNEHGELLAIARHHNVIIPWTIWAKNSNKL</sequence>
<dbReference type="InterPro" id="IPR049450">
    <property type="entry name" value="ACOT8-like_C"/>
</dbReference>